<feature type="transmembrane region" description="Helical" evidence="1">
    <location>
        <begin position="129"/>
        <end position="146"/>
    </location>
</feature>
<feature type="transmembrane region" description="Helical" evidence="1">
    <location>
        <begin position="39"/>
        <end position="56"/>
    </location>
</feature>
<feature type="transmembrane region" description="Helical" evidence="1">
    <location>
        <begin position="166"/>
        <end position="189"/>
    </location>
</feature>
<feature type="transmembrane region" description="Helical" evidence="1">
    <location>
        <begin position="65"/>
        <end position="84"/>
    </location>
</feature>
<accession>A0ABU0JRE3</accession>
<sequence length="193" mass="22324">MKDIKNSNFSFENIFENFLFILGIILFVYYIIFFNSQKLFSTILTLLTVLTANQVLKRSKVKINNLLYFFCDLFIFCSMYLGQIGGFYSRFYWWDILLHSMSGLVLAELGFQILLSLNSQYINKSLNPYLKILFAFFFAVACAGMWEIFEFSGDQLLGLNSQLNSLWDTMCDIIAGTIGALLDCSIHFLNIKK</sequence>
<dbReference type="Pfam" id="PF09997">
    <property type="entry name" value="DUF2238"/>
    <property type="match status" value="1"/>
</dbReference>
<protein>
    <submittedName>
        <fullName evidence="2">Membrane protein YjdF</fullName>
    </submittedName>
</protein>
<feature type="transmembrane region" description="Helical" evidence="1">
    <location>
        <begin position="96"/>
        <end position="117"/>
    </location>
</feature>
<evidence type="ECO:0000313" key="3">
    <source>
        <dbReference type="Proteomes" id="UP001224418"/>
    </source>
</evidence>
<gene>
    <name evidence="2" type="ORF">QOZ93_000338</name>
</gene>
<organism evidence="2 3">
    <name type="scientific">Hathewaya limosa</name>
    <name type="common">Clostridium limosum</name>
    <dbReference type="NCBI Taxonomy" id="1536"/>
    <lineage>
        <taxon>Bacteria</taxon>
        <taxon>Bacillati</taxon>
        <taxon>Bacillota</taxon>
        <taxon>Clostridia</taxon>
        <taxon>Eubacteriales</taxon>
        <taxon>Clostridiaceae</taxon>
        <taxon>Hathewaya</taxon>
    </lineage>
</organism>
<dbReference type="EMBL" id="JAUSWN010000002">
    <property type="protein sequence ID" value="MDQ0478629.1"/>
    <property type="molecule type" value="Genomic_DNA"/>
</dbReference>
<name>A0ABU0JRE3_HATLI</name>
<keyword evidence="1" id="KW-0812">Transmembrane</keyword>
<dbReference type="Proteomes" id="UP001224418">
    <property type="component" value="Unassembled WGS sequence"/>
</dbReference>
<reference evidence="2 3" key="1">
    <citation type="submission" date="2023-07" db="EMBL/GenBank/DDBJ databases">
        <title>Genomic Encyclopedia of Type Strains, Phase IV (KMG-IV): sequencing the most valuable type-strain genomes for metagenomic binning, comparative biology and taxonomic classification.</title>
        <authorList>
            <person name="Goeker M."/>
        </authorList>
    </citation>
    <scope>NUCLEOTIDE SEQUENCE [LARGE SCALE GENOMIC DNA]</scope>
    <source>
        <strain evidence="2 3">DSM 1400</strain>
    </source>
</reference>
<proteinExistence type="predicted"/>
<feature type="transmembrane region" description="Helical" evidence="1">
    <location>
        <begin position="14"/>
        <end position="33"/>
    </location>
</feature>
<dbReference type="InterPro" id="IPR014509">
    <property type="entry name" value="YjdF-like"/>
</dbReference>
<keyword evidence="1" id="KW-0472">Membrane</keyword>
<evidence type="ECO:0000256" key="1">
    <source>
        <dbReference type="SAM" id="Phobius"/>
    </source>
</evidence>
<evidence type="ECO:0000313" key="2">
    <source>
        <dbReference type="EMBL" id="MDQ0478629.1"/>
    </source>
</evidence>
<comment type="caution">
    <text evidence="2">The sequence shown here is derived from an EMBL/GenBank/DDBJ whole genome shotgun (WGS) entry which is preliminary data.</text>
</comment>
<keyword evidence="1" id="KW-1133">Transmembrane helix</keyword>
<dbReference type="RefSeq" id="WP_307354872.1">
    <property type="nucleotide sequence ID" value="NZ_BAAACJ010000008.1"/>
</dbReference>
<keyword evidence="3" id="KW-1185">Reference proteome</keyword>